<feature type="transmembrane region" description="Helical" evidence="8">
    <location>
        <begin position="35"/>
        <end position="54"/>
    </location>
</feature>
<evidence type="ECO:0000256" key="5">
    <source>
        <dbReference type="ARBA" id="ARBA00022989"/>
    </source>
</evidence>
<evidence type="ECO:0000256" key="3">
    <source>
        <dbReference type="ARBA" id="ARBA00022475"/>
    </source>
</evidence>
<comment type="subcellular location">
    <subcellularLocation>
        <location evidence="1">Cell membrane</location>
        <topology evidence="1">Multi-pass membrane protein</topology>
    </subcellularLocation>
</comment>
<sequence>MDVLNVLWGIGGMLVILAIAFAFSTDRRAIRPRTVLGALAVQVVFGVLVLYTPWGKSALQAIALGFQSLIDASGEGIDFLFGAILPEEGTVFAFQVLPVVIFVSSLTAVLYYLNILQWVVRIIGGGLQKVLGTGKAESMNATANIFLGLTEAPLVIRPYLNRLTRSELFAVMVGGLATVAGSVLVGYYLLGASMEYLIAAAFMAAPAGLMMAKIIIPETEKEVSDLAVEGKEPVPAVPGDGAAAGGEGTPSADGAVAESHAHGTGTSSGAGDSQPGATGALDSEEDSKPHNVIDAAARGATEGLKLALNIGAMLLAFISLVALLNMGLGAIGGLFGMDDLSFQKILGWIFSPLMFVIGVPWSEAVTAGGFLGQKLILNEFVAFLDFTPQMDALSDKTVAIVTFTITGFANVGSLAVLLGGLGNLAPNQRKRIAKLGVRAILAGTLANLMSAAIAGILIG</sequence>
<feature type="transmembrane region" description="Helical" evidence="8">
    <location>
        <begin position="92"/>
        <end position="113"/>
    </location>
</feature>
<evidence type="ECO:0000256" key="1">
    <source>
        <dbReference type="ARBA" id="ARBA00004651"/>
    </source>
</evidence>
<keyword evidence="3" id="KW-1003">Cell membrane</keyword>
<protein>
    <submittedName>
        <fullName evidence="12">NupC/NupG family nucleoside CNT transporter</fullName>
    </submittedName>
</protein>
<reference evidence="12" key="1">
    <citation type="submission" date="2023-01" db="EMBL/GenBank/DDBJ databases">
        <title>Draft genome sequence of Nocardiopsis sp. LSu2-4 isolated from halophytes.</title>
        <authorList>
            <person name="Duangmal K."/>
            <person name="Chantavorakit T."/>
        </authorList>
    </citation>
    <scope>NUCLEOTIDE SEQUENCE</scope>
    <source>
        <strain evidence="12">LSu2-4</strain>
    </source>
</reference>
<feature type="domain" description="Nucleoside transporter/FeoB GTPase Gate" evidence="11">
    <location>
        <begin position="93"/>
        <end position="192"/>
    </location>
</feature>
<dbReference type="Pfam" id="PF07662">
    <property type="entry name" value="Nucleos_tra2_C"/>
    <property type="match status" value="1"/>
</dbReference>
<feature type="transmembrane region" description="Helical" evidence="8">
    <location>
        <begin position="6"/>
        <end position="23"/>
    </location>
</feature>
<organism evidence="12 13">
    <name type="scientific">Nocardiopsis suaedae</name>
    <dbReference type="NCBI Taxonomy" id="3018444"/>
    <lineage>
        <taxon>Bacteria</taxon>
        <taxon>Bacillati</taxon>
        <taxon>Actinomycetota</taxon>
        <taxon>Actinomycetes</taxon>
        <taxon>Streptosporangiales</taxon>
        <taxon>Nocardiopsidaceae</taxon>
        <taxon>Nocardiopsis</taxon>
    </lineage>
</organism>
<keyword evidence="6 8" id="KW-0472">Membrane</keyword>
<dbReference type="RefSeq" id="WP_270677269.1">
    <property type="nucleotide sequence ID" value="NZ_JAQFWP010000013.1"/>
</dbReference>
<feature type="domain" description="Concentrative nucleoside transporter C-terminal" evidence="10">
    <location>
        <begin position="196"/>
        <end position="455"/>
    </location>
</feature>
<evidence type="ECO:0000313" key="13">
    <source>
        <dbReference type="Proteomes" id="UP001165685"/>
    </source>
</evidence>
<evidence type="ECO:0000256" key="8">
    <source>
        <dbReference type="SAM" id="Phobius"/>
    </source>
</evidence>
<dbReference type="Proteomes" id="UP001165685">
    <property type="component" value="Unassembled WGS sequence"/>
</dbReference>
<feature type="domain" description="Concentrative nucleoside transporter N-terminal" evidence="9">
    <location>
        <begin position="12"/>
        <end position="83"/>
    </location>
</feature>
<keyword evidence="5 8" id="KW-1133">Transmembrane helix</keyword>
<accession>A0ABT4TJ16</accession>
<gene>
    <name evidence="12" type="ORF">O4U47_09270</name>
</gene>
<evidence type="ECO:0000259" key="10">
    <source>
        <dbReference type="Pfam" id="PF07662"/>
    </source>
</evidence>
<dbReference type="InterPro" id="IPR008276">
    <property type="entry name" value="C_nuclsd_transpt"/>
</dbReference>
<dbReference type="InterPro" id="IPR011657">
    <property type="entry name" value="CNT_C_dom"/>
</dbReference>
<feature type="transmembrane region" description="Helical" evidence="8">
    <location>
        <begin position="398"/>
        <end position="425"/>
    </location>
</feature>
<name>A0ABT4TJ16_9ACTN</name>
<dbReference type="Pfam" id="PF01773">
    <property type="entry name" value="Nucleos_tra2_N"/>
    <property type="match status" value="1"/>
</dbReference>
<dbReference type="EMBL" id="JAQFWP010000013">
    <property type="protein sequence ID" value="MDA2804700.1"/>
    <property type="molecule type" value="Genomic_DNA"/>
</dbReference>
<dbReference type="PANTHER" id="PTHR10590:SF4">
    <property type="entry name" value="SOLUTE CARRIER FAMILY 28 MEMBER 3"/>
    <property type="match status" value="1"/>
</dbReference>
<feature type="region of interest" description="Disordered" evidence="7">
    <location>
        <begin position="237"/>
        <end position="287"/>
    </location>
</feature>
<evidence type="ECO:0000259" key="11">
    <source>
        <dbReference type="Pfam" id="PF07670"/>
    </source>
</evidence>
<evidence type="ECO:0000313" key="12">
    <source>
        <dbReference type="EMBL" id="MDA2804700.1"/>
    </source>
</evidence>
<evidence type="ECO:0000256" key="7">
    <source>
        <dbReference type="SAM" id="MobiDB-lite"/>
    </source>
</evidence>
<dbReference type="Pfam" id="PF07670">
    <property type="entry name" value="Gate"/>
    <property type="match status" value="1"/>
</dbReference>
<dbReference type="InterPro" id="IPR002668">
    <property type="entry name" value="CNT_N_dom"/>
</dbReference>
<evidence type="ECO:0000259" key="9">
    <source>
        <dbReference type="Pfam" id="PF01773"/>
    </source>
</evidence>
<feature type="transmembrane region" description="Helical" evidence="8">
    <location>
        <begin position="168"/>
        <end position="190"/>
    </location>
</feature>
<feature type="transmembrane region" description="Helical" evidence="8">
    <location>
        <begin position="437"/>
        <end position="458"/>
    </location>
</feature>
<feature type="transmembrane region" description="Helical" evidence="8">
    <location>
        <begin position="196"/>
        <end position="216"/>
    </location>
</feature>
<dbReference type="InterPro" id="IPR011642">
    <property type="entry name" value="Gate_dom"/>
</dbReference>
<evidence type="ECO:0000256" key="2">
    <source>
        <dbReference type="ARBA" id="ARBA00009033"/>
    </source>
</evidence>
<keyword evidence="4 8" id="KW-0812">Transmembrane</keyword>
<comment type="caution">
    <text evidence="12">The sequence shown here is derived from an EMBL/GenBank/DDBJ whole genome shotgun (WGS) entry which is preliminary data.</text>
</comment>
<proteinExistence type="inferred from homology"/>
<keyword evidence="13" id="KW-1185">Reference proteome</keyword>
<dbReference type="PANTHER" id="PTHR10590">
    <property type="entry name" value="SODIUM/NUCLEOSIDE COTRANSPORTER"/>
    <property type="match status" value="1"/>
</dbReference>
<feature type="transmembrane region" description="Helical" evidence="8">
    <location>
        <begin position="306"/>
        <end position="331"/>
    </location>
</feature>
<comment type="similarity">
    <text evidence="2">Belongs to the concentrative nucleoside transporter (CNT) (TC 2.A.41) family.</text>
</comment>
<evidence type="ECO:0000256" key="4">
    <source>
        <dbReference type="ARBA" id="ARBA00022692"/>
    </source>
</evidence>
<evidence type="ECO:0000256" key="6">
    <source>
        <dbReference type="ARBA" id="ARBA00023136"/>
    </source>
</evidence>